<evidence type="ECO:0000256" key="1">
    <source>
        <dbReference type="SAM" id="SignalP"/>
    </source>
</evidence>
<dbReference type="InterPro" id="IPR006311">
    <property type="entry name" value="TAT_signal"/>
</dbReference>
<dbReference type="STRING" id="990371.SAMN05421813_105171"/>
<organism evidence="2 3">
    <name type="scientific">Daejeonella rubra</name>
    <dbReference type="NCBI Taxonomy" id="990371"/>
    <lineage>
        <taxon>Bacteria</taxon>
        <taxon>Pseudomonadati</taxon>
        <taxon>Bacteroidota</taxon>
        <taxon>Sphingobacteriia</taxon>
        <taxon>Sphingobacteriales</taxon>
        <taxon>Sphingobacteriaceae</taxon>
        <taxon>Daejeonella</taxon>
    </lineage>
</organism>
<dbReference type="RefSeq" id="WP_090701638.1">
    <property type="nucleotide sequence ID" value="NZ_FNHH01000005.1"/>
</dbReference>
<dbReference type="EMBL" id="FNHH01000005">
    <property type="protein sequence ID" value="SDM07488.1"/>
    <property type="molecule type" value="Genomic_DNA"/>
</dbReference>
<protein>
    <recommendedName>
        <fullName evidence="4">Phosphatase</fullName>
    </recommendedName>
</protein>
<keyword evidence="3" id="KW-1185">Reference proteome</keyword>
<dbReference type="Pfam" id="PF05787">
    <property type="entry name" value="PhoX"/>
    <property type="match status" value="1"/>
</dbReference>
<name>A0A1G9Q8U8_9SPHI</name>
<dbReference type="InterPro" id="IPR008557">
    <property type="entry name" value="PhoX"/>
</dbReference>
<dbReference type="AlphaFoldDB" id="A0A1G9Q8U8"/>
<dbReference type="SUPFAM" id="SSF63829">
    <property type="entry name" value="Calcium-dependent phosphotriesterase"/>
    <property type="match status" value="1"/>
</dbReference>
<evidence type="ECO:0000313" key="3">
    <source>
        <dbReference type="Proteomes" id="UP000199226"/>
    </source>
</evidence>
<dbReference type="PROSITE" id="PS51318">
    <property type="entry name" value="TAT"/>
    <property type="match status" value="1"/>
</dbReference>
<evidence type="ECO:0008006" key="4">
    <source>
        <dbReference type="Google" id="ProtNLM"/>
    </source>
</evidence>
<dbReference type="OrthoDB" id="9801383at2"/>
<reference evidence="3" key="1">
    <citation type="submission" date="2016-10" db="EMBL/GenBank/DDBJ databases">
        <authorList>
            <person name="Varghese N."/>
            <person name="Submissions S."/>
        </authorList>
    </citation>
    <scope>NUCLEOTIDE SEQUENCE [LARGE SCALE GENOMIC DNA]</scope>
    <source>
        <strain evidence="3">DSM 24536</strain>
    </source>
</reference>
<evidence type="ECO:0000313" key="2">
    <source>
        <dbReference type="EMBL" id="SDM07488.1"/>
    </source>
</evidence>
<sequence length="467" mass="51936">MNNNRRDFIRNSGLVSLGFLGLSQFAANAAALGFIEEGNFLRNYGPLTHRQDDILSLPNGFTAKVISRKGDLMNDGFSVPGAFDGMGVFKWKNNKTILIRNHELSPGAIANGPFGKNNELLNKVDRKNIYDFGNTESLCYGGTSTMVYDEKLQKVELEYLSLIGTVRNCAGGITTWNSWITCEESTLVKGGEKGNLEQDHGYNFEIFASDKVGLTAPIPIKPMGRFVHEAVAVHPTEGIVYQTEDSGDSLFYRYLPNKFADLHKGGKLQCMVITEWASADTRNWEKLDTDKFPQKKSFDVHWIDLDNVEAPDDDLRLRGYKNGAARFARGEGIWYGKNELFFACTNGGHKSYGQIFKYIPSKYEGQERERESPGKLELFLESNDIDTFQSCDNLTIAPWGDVIICEDKSDARIIGITPEGKTYVIAKNVGYPKSEFAGPVFSPSGKTLFVNIQSPGLTLAITGPWNS</sequence>
<proteinExistence type="predicted"/>
<keyword evidence="1" id="KW-0732">Signal</keyword>
<gene>
    <name evidence="2" type="ORF">SAMN05421813_105171</name>
</gene>
<dbReference type="Proteomes" id="UP000199226">
    <property type="component" value="Unassembled WGS sequence"/>
</dbReference>
<dbReference type="PANTHER" id="PTHR35399">
    <property type="entry name" value="SLR8030 PROTEIN"/>
    <property type="match status" value="1"/>
</dbReference>
<feature type="signal peptide" evidence="1">
    <location>
        <begin position="1"/>
        <end position="29"/>
    </location>
</feature>
<feature type="chain" id="PRO_5011718901" description="Phosphatase" evidence="1">
    <location>
        <begin position="30"/>
        <end position="467"/>
    </location>
</feature>
<dbReference type="PANTHER" id="PTHR35399:SF4">
    <property type="entry name" value="MEMBRANE PROTEIN"/>
    <property type="match status" value="1"/>
</dbReference>
<accession>A0A1G9Q8U8</accession>